<evidence type="ECO:0000313" key="3">
    <source>
        <dbReference type="Proteomes" id="UP000292855"/>
    </source>
</evidence>
<protein>
    <submittedName>
        <fullName evidence="2">Uncharacterized protein</fullName>
    </submittedName>
</protein>
<evidence type="ECO:0000313" key="2">
    <source>
        <dbReference type="EMBL" id="RZF61460.1"/>
    </source>
</evidence>
<accession>A0A4Q6XMR2</accession>
<dbReference type="Proteomes" id="UP000292855">
    <property type="component" value="Unassembled WGS sequence"/>
</dbReference>
<comment type="caution">
    <text evidence="2">The sequence shown here is derived from an EMBL/GenBank/DDBJ whole genome shotgun (WGS) entry which is preliminary data.</text>
</comment>
<reference evidence="2 3" key="1">
    <citation type="submission" date="2019-02" db="EMBL/GenBank/DDBJ databases">
        <authorList>
            <person name="Li Y."/>
        </authorList>
    </citation>
    <scope>NUCLEOTIDE SEQUENCE [LARGE SCALE GENOMIC DNA]</scope>
    <source>
        <strain evidence="2 3">30C10-4-7</strain>
    </source>
</reference>
<feature type="transmembrane region" description="Helical" evidence="1">
    <location>
        <begin position="352"/>
        <end position="371"/>
    </location>
</feature>
<keyword evidence="1" id="KW-0472">Membrane</keyword>
<feature type="transmembrane region" description="Helical" evidence="1">
    <location>
        <begin position="377"/>
        <end position="402"/>
    </location>
</feature>
<dbReference type="AlphaFoldDB" id="A0A4Q6XMR2"/>
<gene>
    <name evidence="2" type="ORF">EWE74_01050</name>
</gene>
<proteinExistence type="predicted"/>
<keyword evidence="3" id="KW-1185">Reference proteome</keyword>
<dbReference type="OrthoDB" id="1273368at2"/>
<dbReference type="EMBL" id="SGIT01000001">
    <property type="protein sequence ID" value="RZF61460.1"/>
    <property type="molecule type" value="Genomic_DNA"/>
</dbReference>
<dbReference type="RefSeq" id="WP_130139690.1">
    <property type="nucleotide sequence ID" value="NZ_SGIT01000001.1"/>
</dbReference>
<name>A0A4Q6XMR2_9SPHI</name>
<keyword evidence="1" id="KW-0812">Transmembrane</keyword>
<sequence>MIHALVDLITKNNCQIEDDVLLIEHRINNLADFLDFLRQLNSIQGLLESELLEDELKEGDLISLELSIASLSQFGVYTQSLYFFNNHRYSLPENNVFLYDEGCYIDQASFYENYKAFVNLVAVLESMAKYSYLKVDDKYAFIGREDRYILVPLIFSLEDIVALSMSKLGCLNQFLNVMRDSEVQEKKHIFLNELIDFLSQVEEATRLITFVNKIDDFLSKAGAAFSFYLSDFKFNKLKLEIDSKLLEFNQKIQGVINDSQNKLIAIPAAFVLGLTSFDYQNTQSIKNLVILISLFVFTLLLQIFISNQKTALLFIEQNIKFYKDSFGANLASGIKDRFVDVDKEFKKQKERLFITNALLWFAFISSAAFYLCQLFDTVYPSFLIIFYLLFFLGRYMCIFYVYDGRTRHRNS</sequence>
<feature type="transmembrane region" description="Helical" evidence="1">
    <location>
        <begin position="288"/>
        <end position="305"/>
    </location>
</feature>
<evidence type="ECO:0000256" key="1">
    <source>
        <dbReference type="SAM" id="Phobius"/>
    </source>
</evidence>
<keyword evidence="1" id="KW-1133">Transmembrane helix</keyword>
<organism evidence="2 3">
    <name type="scientific">Sphingobacterium corticibacterium</name>
    <dbReference type="NCBI Taxonomy" id="2484746"/>
    <lineage>
        <taxon>Bacteria</taxon>
        <taxon>Pseudomonadati</taxon>
        <taxon>Bacteroidota</taxon>
        <taxon>Sphingobacteriia</taxon>
        <taxon>Sphingobacteriales</taxon>
        <taxon>Sphingobacteriaceae</taxon>
        <taxon>Sphingobacterium</taxon>
    </lineage>
</organism>